<dbReference type="AlphaFoldDB" id="A0A4P9XZA3"/>
<evidence type="ECO:0000313" key="5">
    <source>
        <dbReference type="Proteomes" id="UP000267251"/>
    </source>
</evidence>
<feature type="domain" description="Helicase ATP-binding" evidence="3">
    <location>
        <begin position="1"/>
        <end position="192"/>
    </location>
</feature>
<evidence type="ECO:0000259" key="3">
    <source>
        <dbReference type="PROSITE" id="PS51192"/>
    </source>
</evidence>
<evidence type="ECO:0000313" key="4">
    <source>
        <dbReference type="EMBL" id="RKP11462.1"/>
    </source>
</evidence>
<dbReference type="GO" id="GO:0061630">
    <property type="term" value="F:ubiquitin protein ligase activity"/>
    <property type="evidence" value="ECO:0007669"/>
    <property type="project" value="TreeGrafter"/>
</dbReference>
<reference evidence="5" key="1">
    <citation type="journal article" date="2018" name="Nat. Microbiol.">
        <title>Leveraging single-cell genomics to expand the fungal tree of life.</title>
        <authorList>
            <person name="Ahrendt S.R."/>
            <person name="Quandt C.A."/>
            <person name="Ciobanu D."/>
            <person name="Clum A."/>
            <person name="Salamov A."/>
            <person name="Andreopoulos B."/>
            <person name="Cheng J.F."/>
            <person name="Woyke T."/>
            <person name="Pelin A."/>
            <person name="Henrissat B."/>
            <person name="Reynolds N.K."/>
            <person name="Benny G.L."/>
            <person name="Smith M.E."/>
            <person name="James T.Y."/>
            <person name="Grigoriev I.V."/>
        </authorList>
    </citation>
    <scope>NUCLEOTIDE SEQUENCE [LARGE SCALE GENOMIC DNA]</scope>
</reference>
<dbReference type="InterPro" id="IPR038718">
    <property type="entry name" value="SNF2-like_sf"/>
</dbReference>
<dbReference type="EMBL" id="KZ988890">
    <property type="protein sequence ID" value="RKP11462.1"/>
    <property type="molecule type" value="Genomic_DNA"/>
</dbReference>
<dbReference type="InterPro" id="IPR027417">
    <property type="entry name" value="P-loop_NTPase"/>
</dbReference>
<dbReference type="GO" id="GO:0000209">
    <property type="term" value="P:protein polyubiquitination"/>
    <property type="evidence" value="ECO:0007669"/>
    <property type="project" value="TreeGrafter"/>
</dbReference>
<feature type="non-terminal residue" evidence="4">
    <location>
        <position position="192"/>
    </location>
</feature>
<dbReference type="GO" id="GO:0006974">
    <property type="term" value="P:DNA damage response"/>
    <property type="evidence" value="ECO:0007669"/>
    <property type="project" value="TreeGrafter"/>
</dbReference>
<keyword evidence="2" id="KW-0067">ATP-binding</keyword>
<dbReference type="Proteomes" id="UP000267251">
    <property type="component" value="Unassembled WGS sequence"/>
</dbReference>
<accession>A0A4P9XZA3</accession>
<dbReference type="Gene3D" id="3.40.50.10810">
    <property type="entry name" value="Tandem AAA-ATPase domain"/>
    <property type="match status" value="1"/>
</dbReference>
<dbReference type="InterPro" id="IPR000330">
    <property type="entry name" value="SNF2_N"/>
</dbReference>
<keyword evidence="5" id="KW-1185">Reference proteome</keyword>
<dbReference type="GO" id="GO:0005524">
    <property type="term" value="F:ATP binding"/>
    <property type="evidence" value="ECO:0007669"/>
    <property type="project" value="InterPro"/>
</dbReference>
<dbReference type="OrthoDB" id="5330228at2759"/>
<name>A0A4P9XZA3_9FUNG</name>
<evidence type="ECO:0000256" key="2">
    <source>
        <dbReference type="ARBA" id="ARBA00022840"/>
    </source>
</evidence>
<dbReference type="SUPFAM" id="SSF52540">
    <property type="entry name" value="P-loop containing nucleoside triphosphate hydrolases"/>
    <property type="match status" value="1"/>
</dbReference>
<organism evidence="4 5">
    <name type="scientific">Piptocephalis cylindrospora</name>
    <dbReference type="NCBI Taxonomy" id="1907219"/>
    <lineage>
        <taxon>Eukaryota</taxon>
        <taxon>Fungi</taxon>
        <taxon>Fungi incertae sedis</taxon>
        <taxon>Zoopagomycota</taxon>
        <taxon>Zoopagomycotina</taxon>
        <taxon>Zoopagomycetes</taxon>
        <taxon>Zoopagales</taxon>
        <taxon>Piptocephalidaceae</taxon>
        <taxon>Piptocephalis</taxon>
    </lineage>
</organism>
<dbReference type="PROSITE" id="PS51192">
    <property type="entry name" value="HELICASE_ATP_BIND_1"/>
    <property type="match status" value="1"/>
</dbReference>
<gene>
    <name evidence="4" type="ORF">BJ684DRAFT_5703</name>
</gene>
<feature type="non-terminal residue" evidence="4">
    <location>
        <position position="1"/>
    </location>
</feature>
<evidence type="ECO:0000256" key="1">
    <source>
        <dbReference type="ARBA" id="ARBA00022741"/>
    </source>
</evidence>
<sequence>GILAEEMGLGKTIEMLSLIVLHPKSLDNARNAPSTLSLLPSNATLIATPSTIQNQWVSECNRHVPSLHIATYQGIPKSHSRDQAYIERETTRLAQADIVLVSYDVLRREVHYARPPSQMVRRGKISESRIPRPLLSILWWRVCLDEAQMVEGGVSTVSEMACAIPRIHRWAISGTPFKHTIGDIRQVLLFLQ</sequence>
<keyword evidence="1" id="KW-0547">Nucleotide-binding</keyword>
<dbReference type="GO" id="GO:0005634">
    <property type="term" value="C:nucleus"/>
    <property type="evidence" value="ECO:0007669"/>
    <property type="project" value="TreeGrafter"/>
</dbReference>
<dbReference type="InterPro" id="IPR014001">
    <property type="entry name" value="Helicase_ATP-bd"/>
</dbReference>
<dbReference type="PANTHER" id="PTHR45865:SF1">
    <property type="entry name" value="E3 UBIQUITIN-PROTEIN LIGASE SHPRH"/>
    <property type="match status" value="1"/>
</dbReference>
<dbReference type="PANTHER" id="PTHR45865">
    <property type="entry name" value="E3 UBIQUITIN-PROTEIN LIGASE SHPRH FAMILY MEMBER"/>
    <property type="match status" value="1"/>
</dbReference>
<dbReference type="Pfam" id="PF00176">
    <property type="entry name" value="SNF2-rel_dom"/>
    <property type="match status" value="1"/>
</dbReference>
<proteinExistence type="predicted"/>
<protein>
    <submittedName>
        <fullName evidence="4">SNF2 family N-terminal domain-containing protein</fullName>
    </submittedName>
</protein>
<dbReference type="InterPro" id="IPR052583">
    <property type="entry name" value="ATP-helicase/E3_Ub-Ligase"/>
</dbReference>